<dbReference type="Gene3D" id="3.90.20.20">
    <property type="match status" value="1"/>
</dbReference>
<dbReference type="InterPro" id="IPR009012">
    <property type="entry name" value="GrpE_head"/>
</dbReference>
<feature type="compositionally biased region" description="Basic and acidic residues" evidence="5">
    <location>
        <begin position="45"/>
        <end position="60"/>
    </location>
</feature>
<evidence type="ECO:0000256" key="2">
    <source>
        <dbReference type="ARBA" id="ARBA00023186"/>
    </source>
</evidence>
<dbReference type="SUPFAM" id="SSF58014">
    <property type="entry name" value="Coiled-coil domain of nucleotide exchange factor GrpE"/>
    <property type="match status" value="1"/>
</dbReference>
<evidence type="ECO:0000256" key="4">
    <source>
        <dbReference type="SAM" id="Coils"/>
    </source>
</evidence>
<reference evidence="6" key="1">
    <citation type="submission" date="2023-01" db="EMBL/GenBank/DDBJ databases">
        <title>Metagenome sequencing of chrysophaentin producing Chrysophaeum taylorii.</title>
        <authorList>
            <person name="Davison J."/>
            <person name="Bewley C."/>
        </authorList>
    </citation>
    <scope>NUCLEOTIDE SEQUENCE</scope>
    <source>
        <strain evidence="6">NIES-1699</strain>
    </source>
</reference>
<dbReference type="PRINTS" id="PR00773">
    <property type="entry name" value="GRPEPROTEIN"/>
</dbReference>
<organism evidence="6 7">
    <name type="scientific">Chrysophaeum taylorii</name>
    <dbReference type="NCBI Taxonomy" id="2483200"/>
    <lineage>
        <taxon>Eukaryota</taxon>
        <taxon>Sar</taxon>
        <taxon>Stramenopiles</taxon>
        <taxon>Ochrophyta</taxon>
        <taxon>Pelagophyceae</taxon>
        <taxon>Pelagomonadales</taxon>
        <taxon>Pelagomonadaceae</taxon>
        <taxon>Chrysophaeum</taxon>
    </lineage>
</organism>
<evidence type="ECO:0000256" key="5">
    <source>
        <dbReference type="SAM" id="MobiDB-lite"/>
    </source>
</evidence>
<comment type="caution">
    <text evidence="6">The sequence shown here is derived from an EMBL/GenBank/DDBJ whole genome shotgun (WGS) entry which is preliminary data.</text>
</comment>
<dbReference type="Pfam" id="PF01025">
    <property type="entry name" value="GrpE"/>
    <property type="match status" value="1"/>
</dbReference>
<proteinExistence type="inferred from homology"/>
<dbReference type="GO" id="GO:0042803">
    <property type="term" value="F:protein homodimerization activity"/>
    <property type="evidence" value="ECO:0007669"/>
    <property type="project" value="InterPro"/>
</dbReference>
<dbReference type="AlphaFoldDB" id="A0AAD7UAB9"/>
<dbReference type="HAMAP" id="MF_01151">
    <property type="entry name" value="GrpE"/>
    <property type="match status" value="1"/>
</dbReference>
<keyword evidence="4" id="KW-0175">Coiled coil</keyword>
<keyword evidence="7" id="KW-1185">Reference proteome</keyword>
<evidence type="ECO:0000313" key="7">
    <source>
        <dbReference type="Proteomes" id="UP001230188"/>
    </source>
</evidence>
<feature type="coiled-coil region" evidence="4">
    <location>
        <begin position="101"/>
        <end position="153"/>
    </location>
</feature>
<dbReference type="SUPFAM" id="SSF51064">
    <property type="entry name" value="Head domain of nucleotide exchange factor GrpE"/>
    <property type="match status" value="1"/>
</dbReference>
<evidence type="ECO:0000256" key="3">
    <source>
        <dbReference type="RuleBase" id="RU004478"/>
    </source>
</evidence>
<protein>
    <recommendedName>
        <fullName evidence="8">GrpE protein homolog</fullName>
    </recommendedName>
</protein>
<dbReference type="GO" id="GO:0000774">
    <property type="term" value="F:adenyl-nucleotide exchange factor activity"/>
    <property type="evidence" value="ECO:0007669"/>
    <property type="project" value="InterPro"/>
</dbReference>
<keyword evidence="2" id="KW-0143">Chaperone</keyword>
<name>A0AAD7UAB9_9STRA</name>
<dbReference type="PANTHER" id="PTHR21237">
    <property type="entry name" value="GRPE PROTEIN"/>
    <property type="match status" value="1"/>
</dbReference>
<dbReference type="GO" id="GO:0006457">
    <property type="term" value="P:protein folding"/>
    <property type="evidence" value="ECO:0007669"/>
    <property type="project" value="InterPro"/>
</dbReference>
<evidence type="ECO:0008006" key="8">
    <source>
        <dbReference type="Google" id="ProtNLM"/>
    </source>
</evidence>
<dbReference type="Proteomes" id="UP001230188">
    <property type="component" value="Unassembled WGS sequence"/>
</dbReference>
<dbReference type="EMBL" id="JAQMWT010000443">
    <property type="protein sequence ID" value="KAJ8601232.1"/>
    <property type="molecule type" value="Genomic_DNA"/>
</dbReference>
<feature type="compositionally biased region" description="Acidic residues" evidence="5">
    <location>
        <begin position="61"/>
        <end position="73"/>
    </location>
</feature>
<dbReference type="InterPro" id="IPR013805">
    <property type="entry name" value="GrpE_CC"/>
</dbReference>
<gene>
    <name evidence="6" type="ORF">CTAYLR_003232</name>
</gene>
<dbReference type="Gene3D" id="2.30.22.10">
    <property type="entry name" value="Head domain of nucleotide exchange factor GrpE"/>
    <property type="match status" value="1"/>
</dbReference>
<comment type="similarity">
    <text evidence="1 3">Belongs to the GrpE family.</text>
</comment>
<evidence type="ECO:0000313" key="6">
    <source>
        <dbReference type="EMBL" id="KAJ8601232.1"/>
    </source>
</evidence>
<dbReference type="GO" id="GO:0051087">
    <property type="term" value="F:protein-folding chaperone binding"/>
    <property type="evidence" value="ECO:0007669"/>
    <property type="project" value="InterPro"/>
</dbReference>
<feature type="compositionally biased region" description="Low complexity" evidence="5">
    <location>
        <begin position="74"/>
        <end position="85"/>
    </location>
</feature>
<evidence type="ECO:0000256" key="1">
    <source>
        <dbReference type="ARBA" id="ARBA00009054"/>
    </source>
</evidence>
<dbReference type="InterPro" id="IPR000740">
    <property type="entry name" value="GrpE"/>
</dbReference>
<accession>A0AAD7UAB9</accession>
<sequence>MILVLAVAAGYALHGWRPSVRFSGVSLQSTGLARRVEIRAAASEEAPRIEEKAEEAAMEEKPEEEAAAAEEEAPPTAEEAPAPAEATDDITSSPVFLKKKIEVLEKEVAELEESIAEQNALRDTEWEEWGQQIEKMQGEFANIKRRERQQREQAETTDKAQILELIFPATDNFARAKQYVPKTEEETALAERYDEISATLDEAFEKLGVTAINDCGVPFDPMIHSAALYQPSPEYPLDTISAILEAGYKVNDFLVRPATVIVSSGQA</sequence>
<dbReference type="GO" id="GO:0051082">
    <property type="term" value="F:unfolded protein binding"/>
    <property type="evidence" value="ECO:0007669"/>
    <property type="project" value="TreeGrafter"/>
</dbReference>
<dbReference type="CDD" id="cd00446">
    <property type="entry name" value="GrpE"/>
    <property type="match status" value="1"/>
</dbReference>
<feature type="region of interest" description="Disordered" evidence="5">
    <location>
        <begin position="43"/>
        <end position="91"/>
    </location>
</feature>
<dbReference type="PANTHER" id="PTHR21237:SF40">
    <property type="entry name" value="CELL CYCLE AND APOPTOSIS REGULATOR PROTEIN 2"/>
    <property type="match status" value="1"/>
</dbReference>